<protein>
    <submittedName>
        <fullName evidence="6">DNA-binding transcriptional regulator, LysR family</fullName>
    </submittedName>
</protein>
<evidence type="ECO:0000256" key="1">
    <source>
        <dbReference type="ARBA" id="ARBA00009437"/>
    </source>
</evidence>
<reference evidence="6 7" key="1">
    <citation type="submission" date="2016-10" db="EMBL/GenBank/DDBJ databases">
        <authorList>
            <person name="de Groot N.N."/>
        </authorList>
    </citation>
    <scope>NUCLEOTIDE SEQUENCE [LARGE SCALE GENOMIC DNA]</scope>
    <source>
        <strain evidence="6 7">CECT 7543</strain>
    </source>
</reference>
<keyword evidence="3 6" id="KW-0238">DNA-binding</keyword>
<accession>A0A1H0MSD1</accession>
<evidence type="ECO:0000313" key="7">
    <source>
        <dbReference type="Proteomes" id="UP000198827"/>
    </source>
</evidence>
<dbReference type="Pfam" id="PF00126">
    <property type="entry name" value="HTH_1"/>
    <property type="match status" value="1"/>
</dbReference>
<evidence type="ECO:0000256" key="4">
    <source>
        <dbReference type="ARBA" id="ARBA00023163"/>
    </source>
</evidence>
<feature type="domain" description="HTH lysR-type" evidence="5">
    <location>
        <begin position="1"/>
        <end position="57"/>
    </location>
</feature>
<dbReference type="SUPFAM" id="SSF53850">
    <property type="entry name" value="Periplasmic binding protein-like II"/>
    <property type="match status" value="1"/>
</dbReference>
<dbReference type="Gene3D" id="3.40.190.10">
    <property type="entry name" value="Periplasmic binding protein-like II"/>
    <property type="match status" value="2"/>
</dbReference>
<evidence type="ECO:0000259" key="5">
    <source>
        <dbReference type="PROSITE" id="PS50931"/>
    </source>
</evidence>
<evidence type="ECO:0000256" key="2">
    <source>
        <dbReference type="ARBA" id="ARBA00023015"/>
    </source>
</evidence>
<dbReference type="PRINTS" id="PR00039">
    <property type="entry name" value="HTHLYSR"/>
</dbReference>
<proteinExistence type="inferred from homology"/>
<gene>
    <name evidence="6" type="ORF">SAMN04489798_3976</name>
</gene>
<dbReference type="FunFam" id="1.10.10.10:FF:000001">
    <property type="entry name" value="LysR family transcriptional regulator"/>
    <property type="match status" value="1"/>
</dbReference>
<dbReference type="InterPro" id="IPR000847">
    <property type="entry name" value="LysR_HTH_N"/>
</dbReference>
<organism evidence="6 7">
    <name type="scientific">Pseudomonas arsenicoxydans</name>
    <dbReference type="NCBI Taxonomy" id="702115"/>
    <lineage>
        <taxon>Bacteria</taxon>
        <taxon>Pseudomonadati</taxon>
        <taxon>Pseudomonadota</taxon>
        <taxon>Gammaproteobacteria</taxon>
        <taxon>Pseudomonadales</taxon>
        <taxon>Pseudomonadaceae</taxon>
        <taxon>Pseudomonas</taxon>
    </lineage>
</organism>
<dbReference type="RefSeq" id="WP_231997038.1">
    <property type="nucleotide sequence ID" value="NZ_LT629705.1"/>
</dbReference>
<dbReference type="AlphaFoldDB" id="A0A1H0MSD1"/>
<dbReference type="PROSITE" id="PS50931">
    <property type="entry name" value="HTH_LYSR"/>
    <property type="match status" value="1"/>
</dbReference>
<dbReference type="PANTHER" id="PTHR30126:SF94">
    <property type="entry name" value="LYSR FAMILY TRANSCRIPTIONAL REGULATOR"/>
    <property type="match status" value="1"/>
</dbReference>
<evidence type="ECO:0000313" key="6">
    <source>
        <dbReference type="EMBL" id="SDO83359.1"/>
    </source>
</evidence>
<dbReference type="SUPFAM" id="SSF46785">
    <property type="entry name" value="Winged helix' DNA-binding domain"/>
    <property type="match status" value="1"/>
</dbReference>
<keyword evidence="4" id="KW-0804">Transcription</keyword>
<dbReference type="InterPro" id="IPR005119">
    <property type="entry name" value="LysR_subst-bd"/>
</dbReference>
<dbReference type="PANTHER" id="PTHR30126">
    <property type="entry name" value="HTH-TYPE TRANSCRIPTIONAL REGULATOR"/>
    <property type="match status" value="1"/>
</dbReference>
<comment type="similarity">
    <text evidence="1">Belongs to the LysR transcriptional regulatory family.</text>
</comment>
<name>A0A1H0MSD1_9PSED</name>
<dbReference type="Pfam" id="PF03466">
    <property type="entry name" value="LysR_substrate"/>
    <property type="match status" value="1"/>
</dbReference>
<keyword evidence="2" id="KW-0805">Transcription regulation</keyword>
<dbReference type="CDD" id="cd08427">
    <property type="entry name" value="PBP2_LTTR_like_2"/>
    <property type="match status" value="1"/>
</dbReference>
<dbReference type="Proteomes" id="UP000198827">
    <property type="component" value="Chromosome I"/>
</dbReference>
<evidence type="ECO:0000256" key="3">
    <source>
        <dbReference type="ARBA" id="ARBA00023125"/>
    </source>
</evidence>
<dbReference type="InterPro" id="IPR036390">
    <property type="entry name" value="WH_DNA-bd_sf"/>
</dbReference>
<dbReference type="GO" id="GO:0003700">
    <property type="term" value="F:DNA-binding transcription factor activity"/>
    <property type="evidence" value="ECO:0007669"/>
    <property type="project" value="InterPro"/>
</dbReference>
<dbReference type="GO" id="GO:0000976">
    <property type="term" value="F:transcription cis-regulatory region binding"/>
    <property type="evidence" value="ECO:0007669"/>
    <property type="project" value="TreeGrafter"/>
</dbReference>
<dbReference type="InterPro" id="IPR036388">
    <property type="entry name" value="WH-like_DNA-bd_sf"/>
</dbReference>
<dbReference type="Gene3D" id="1.10.10.10">
    <property type="entry name" value="Winged helix-like DNA-binding domain superfamily/Winged helix DNA-binding domain"/>
    <property type="match status" value="1"/>
</dbReference>
<sequence>MLRELKTFIAVTRFGTFAAAGMHIGLTQSAVSAQMRNLEQALGIRLFDRTGRQAILNAAGQRALPMAREILETFSRMAVSEDVSEYRGELKIGAVATAQTGLLPQALVRLRQQAPLLEPKLVPGVSLNLLSQVDTGEVDLAILIKPPFDLPKELSAQVIRREAFVLIVPPDLEGDDPLQILASHPHVRYDRNSFGGRLVTRFLREQQIDVQVALELDELEAIVKMVECGLGVSLLPEAGLWLDYGAKVRIIPLGDLTFYREIVLLQRYSQRAQPIQQLFAECLNCASVDHDAAIGLLTVEGVGQQ</sequence>
<dbReference type="EMBL" id="LT629705">
    <property type="protein sequence ID" value="SDO83359.1"/>
    <property type="molecule type" value="Genomic_DNA"/>
</dbReference>